<evidence type="ECO:0000259" key="15">
    <source>
        <dbReference type="PROSITE" id="PS50939"/>
    </source>
</evidence>
<dbReference type="CDD" id="cd08544">
    <property type="entry name" value="Reeler"/>
    <property type="match status" value="1"/>
</dbReference>
<evidence type="ECO:0000259" key="16">
    <source>
        <dbReference type="PROSITE" id="PS51019"/>
    </source>
</evidence>
<dbReference type="GO" id="GO:0016020">
    <property type="term" value="C:membrane"/>
    <property type="evidence" value="ECO:0007669"/>
    <property type="project" value="UniProtKB-SubCell"/>
</dbReference>
<dbReference type="InterPro" id="IPR051237">
    <property type="entry name" value="Ferric-chelate_Red/DefProt"/>
</dbReference>
<organism evidence="17 18">
    <name type="scientific">Engystomops pustulosus</name>
    <name type="common">Tungara frog</name>
    <name type="synonym">Physalaemus pustulosus</name>
    <dbReference type="NCBI Taxonomy" id="76066"/>
    <lineage>
        <taxon>Eukaryota</taxon>
        <taxon>Metazoa</taxon>
        <taxon>Chordata</taxon>
        <taxon>Craniata</taxon>
        <taxon>Vertebrata</taxon>
        <taxon>Euteleostomi</taxon>
        <taxon>Amphibia</taxon>
        <taxon>Batrachia</taxon>
        <taxon>Anura</taxon>
        <taxon>Neobatrachia</taxon>
        <taxon>Hyloidea</taxon>
        <taxon>Leptodactylidae</taxon>
        <taxon>Leiuperinae</taxon>
        <taxon>Engystomops</taxon>
    </lineage>
</organism>
<evidence type="ECO:0000256" key="10">
    <source>
        <dbReference type="ARBA" id="ARBA00023180"/>
    </source>
</evidence>
<dbReference type="Gene3D" id="2.60.40.4060">
    <property type="entry name" value="Reeler domain"/>
    <property type="match status" value="1"/>
</dbReference>
<evidence type="ECO:0000313" key="17">
    <source>
        <dbReference type="EMBL" id="KAG8555938.1"/>
    </source>
</evidence>
<keyword evidence="7 12" id="KW-1133">Transmembrane helix</keyword>
<dbReference type="PROSITE" id="PS50836">
    <property type="entry name" value="DOMON"/>
    <property type="match status" value="1"/>
</dbReference>
<dbReference type="Pfam" id="PF03188">
    <property type="entry name" value="Cytochrom_B561"/>
    <property type="match status" value="1"/>
</dbReference>
<feature type="domain" description="Reelin" evidence="16">
    <location>
        <begin position="11"/>
        <end position="177"/>
    </location>
</feature>
<dbReference type="PROSITE" id="PS50939">
    <property type="entry name" value="CYTOCHROME_B561"/>
    <property type="match status" value="1"/>
</dbReference>
<proteinExistence type="inferred from homology"/>
<dbReference type="InterPro" id="IPR005018">
    <property type="entry name" value="DOMON_domain"/>
</dbReference>
<dbReference type="InterPro" id="IPR002861">
    <property type="entry name" value="Reeler_dom"/>
</dbReference>
<dbReference type="Pfam" id="PF02014">
    <property type="entry name" value="Reeler"/>
    <property type="match status" value="1"/>
</dbReference>
<evidence type="ECO:0000313" key="18">
    <source>
        <dbReference type="Proteomes" id="UP000824782"/>
    </source>
</evidence>
<comment type="caution">
    <text evidence="17">The sequence shown here is derived from an EMBL/GenBank/DDBJ whole genome shotgun (WGS) entry which is preliminary data.</text>
</comment>
<evidence type="ECO:0000256" key="4">
    <source>
        <dbReference type="ARBA" id="ARBA00022448"/>
    </source>
</evidence>
<evidence type="ECO:0000259" key="14">
    <source>
        <dbReference type="PROSITE" id="PS50836"/>
    </source>
</evidence>
<evidence type="ECO:0000256" key="3">
    <source>
        <dbReference type="ARBA" id="ARBA00009195"/>
    </source>
</evidence>
<keyword evidence="5 12" id="KW-0812">Transmembrane</keyword>
<dbReference type="SMART" id="SM00664">
    <property type="entry name" value="DoH"/>
    <property type="match status" value="1"/>
</dbReference>
<keyword evidence="18" id="KW-1185">Reference proteome</keyword>
<evidence type="ECO:0000256" key="1">
    <source>
        <dbReference type="ARBA" id="ARBA00001970"/>
    </source>
</evidence>
<dbReference type="CDD" id="cd09628">
    <property type="entry name" value="DOMON_SDR_2_like"/>
    <property type="match status" value="1"/>
</dbReference>
<protein>
    <recommendedName>
        <fullName evidence="19">Ferric-chelate reductase 1</fullName>
    </recommendedName>
</protein>
<comment type="subcellular location">
    <subcellularLocation>
        <location evidence="2">Membrane</location>
        <topology evidence="2">Multi-pass membrane protein</topology>
    </subcellularLocation>
</comment>
<dbReference type="EMBL" id="WNYA01000009">
    <property type="protein sequence ID" value="KAG8555938.1"/>
    <property type="molecule type" value="Genomic_DNA"/>
</dbReference>
<dbReference type="Pfam" id="PF03351">
    <property type="entry name" value="DOMON"/>
    <property type="match status" value="1"/>
</dbReference>
<keyword evidence="4" id="KW-0813">Transport</keyword>
<dbReference type="PROSITE" id="PS51019">
    <property type="entry name" value="REELIN"/>
    <property type="match status" value="1"/>
</dbReference>
<feature type="region of interest" description="Disordered" evidence="11">
    <location>
        <begin position="172"/>
        <end position="206"/>
    </location>
</feature>
<feature type="transmembrane region" description="Helical" evidence="12">
    <location>
        <begin position="501"/>
        <end position="521"/>
    </location>
</feature>
<accession>A0AAV7AB50</accession>
<evidence type="ECO:0000256" key="6">
    <source>
        <dbReference type="ARBA" id="ARBA00022982"/>
    </source>
</evidence>
<feature type="transmembrane region" description="Helical" evidence="12">
    <location>
        <begin position="469"/>
        <end position="489"/>
    </location>
</feature>
<dbReference type="PANTHER" id="PTHR45828:SF49">
    <property type="entry name" value="FERRIC-CHELATE REDUCTASE 1 ISOFORM X1"/>
    <property type="match status" value="1"/>
</dbReference>
<keyword evidence="8" id="KW-0408">Iron</keyword>
<dbReference type="Proteomes" id="UP000824782">
    <property type="component" value="Unassembled WGS sequence"/>
</dbReference>
<evidence type="ECO:0000256" key="7">
    <source>
        <dbReference type="ARBA" id="ARBA00022989"/>
    </source>
</evidence>
<keyword evidence="6" id="KW-0249">Electron transport</keyword>
<keyword evidence="10" id="KW-0325">Glycoprotein</keyword>
<comment type="cofactor">
    <cofactor evidence="1">
        <name>heme b</name>
        <dbReference type="ChEBI" id="CHEBI:60344"/>
    </cofactor>
</comment>
<feature type="transmembrane region" description="Helical" evidence="12">
    <location>
        <begin position="541"/>
        <end position="559"/>
    </location>
</feature>
<keyword evidence="9 12" id="KW-0472">Membrane</keyword>
<dbReference type="AlphaFoldDB" id="A0AAV7AB50"/>
<evidence type="ECO:0000256" key="12">
    <source>
        <dbReference type="SAM" id="Phobius"/>
    </source>
</evidence>
<feature type="transmembrane region" description="Helical" evidence="12">
    <location>
        <begin position="580"/>
        <end position="601"/>
    </location>
</feature>
<feature type="transmembrane region" description="Helical" evidence="12">
    <location>
        <begin position="431"/>
        <end position="457"/>
    </location>
</feature>
<feature type="transmembrane region" description="Helical" evidence="12">
    <location>
        <begin position="398"/>
        <end position="419"/>
    </location>
</feature>
<comment type="similarity">
    <text evidence="3">Belongs to the FRRS1 family.</text>
</comment>
<keyword evidence="13" id="KW-0732">Signal</keyword>
<feature type="signal peptide" evidence="13">
    <location>
        <begin position="1"/>
        <end position="18"/>
    </location>
</feature>
<evidence type="ECO:0000256" key="8">
    <source>
        <dbReference type="ARBA" id="ARBA00023004"/>
    </source>
</evidence>
<feature type="chain" id="PRO_5043383852" description="Ferric-chelate reductase 1" evidence="13">
    <location>
        <begin position="19"/>
        <end position="604"/>
    </location>
</feature>
<evidence type="ECO:0000256" key="9">
    <source>
        <dbReference type="ARBA" id="ARBA00023136"/>
    </source>
</evidence>
<sequence>MRAYVFGCLIFGFLTSHGSTFSNGRVYKACETMTPEHGTSVPQTTDPPYSVSASSYSYRPEDEITVTLQANPEIYFDGFLLQARTTPGNEIVGHFIVTNPKSQALTCGSNVNSTVTQTDSSKKSNISALWVAPASVGKVIFKATILQSKPIFWVGVESPELNVSPDLNTTSSPVSFSSASNTSHPPSTSTSISTPTTFASSSYPPPTSITSETCGTQKICLSSPSNCDPSKTTNCFFMSSAVNDGGAYHFEISGPSAGYVSIGFSDDQLMGEDDIYTCVINSSGQVEIQHAYSEGRKSPLILPLSNVDVRMASFNSGVIQCSFTSRNQISTQLPTHQARSTNSSDTYYILVAYGPADNGRIRFHGSGVFSSDTKVNLSATSNVTHREKSSHVMVKTHGALMLIAWMTTGTIGMIFARYFKTAAKTPILGKALWFQAHLVFMVLTVVATIVSFVLSFVEAKGWAYDVSTHAILGCIVMILAFFQPLIAFFRPSPENNKRYIFNWFHGVNALVMKVLAVANLFLGLQFLDYRLGWMVKVMGGFVGWEALTIVCLEINADLARKEKKKLGDTKNPEVSVKFEVYLLLIYLCGNLAFLITLLVGIGKS</sequence>
<dbReference type="SMART" id="SM00665">
    <property type="entry name" value="B561"/>
    <property type="match status" value="1"/>
</dbReference>
<dbReference type="InterPro" id="IPR006593">
    <property type="entry name" value="Cyt_b561/ferric_Rdtase_TM"/>
</dbReference>
<dbReference type="CDD" id="cd08760">
    <property type="entry name" value="Cyt_b561_FRRS1_like"/>
    <property type="match status" value="1"/>
</dbReference>
<evidence type="ECO:0008006" key="19">
    <source>
        <dbReference type="Google" id="ProtNLM"/>
    </source>
</evidence>
<evidence type="ECO:0000256" key="13">
    <source>
        <dbReference type="SAM" id="SignalP"/>
    </source>
</evidence>
<evidence type="ECO:0000256" key="5">
    <source>
        <dbReference type="ARBA" id="ARBA00022692"/>
    </source>
</evidence>
<feature type="domain" description="Cytochrome b561" evidence="15">
    <location>
        <begin position="360"/>
        <end position="561"/>
    </location>
</feature>
<dbReference type="Gene3D" id="1.20.120.1770">
    <property type="match status" value="1"/>
</dbReference>
<reference evidence="17" key="1">
    <citation type="thesis" date="2020" institute="ProQuest LLC" country="789 East Eisenhower Parkway, Ann Arbor, MI, USA">
        <title>Comparative Genomics and Chromosome Evolution.</title>
        <authorList>
            <person name="Mudd A.B."/>
        </authorList>
    </citation>
    <scope>NUCLEOTIDE SEQUENCE</scope>
    <source>
        <strain evidence="17">237g6f4</strain>
        <tissue evidence="17">Blood</tissue>
    </source>
</reference>
<gene>
    <name evidence="17" type="ORF">GDO81_017868</name>
</gene>
<dbReference type="InterPro" id="IPR042307">
    <property type="entry name" value="Reeler_sf"/>
</dbReference>
<name>A0AAV7AB50_ENGPU</name>
<dbReference type="PANTHER" id="PTHR45828">
    <property type="entry name" value="CYTOCHROME B561/FERRIC REDUCTASE TRANSMEMBRANE"/>
    <property type="match status" value="1"/>
</dbReference>
<evidence type="ECO:0000256" key="11">
    <source>
        <dbReference type="SAM" id="MobiDB-lite"/>
    </source>
</evidence>
<evidence type="ECO:0000256" key="2">
    <source>
        <dbReference type="ARBA" id="ARBA00004141"/>
    </source>
</evidence>
<feature type="domain" description="DOMON" evidence="14">
    <location>
        <begin position="233"/>
        <end position="354"/>
    </location>
</feature>